<evidence type="ECO:0000256" key="1">
    <source>
        <dbReference type="ARBA" id="ARBA00022801"/>
    </source>
</evidence>
<accession>A0A852W051</accession>
<organism evidence="4 5">
    <name type="scientific">Pseudonocardia alni</name>
    <name type="common">Amycolata alni</name>
    <dbReference type="NCBI Taxonomy" id="33907"/>
    <lineage>
        <taxon>Bacteria</taxon>
        <taxon>Bacillati</taxon>
        <taxon>Actinomycetota</taxon>
        <taxon>Actinomycetes</taxon>
        <taxon>Pseudonocardiales</taxon>
        <taxon>Pseudonocardiaceae</taxon>
        <taxon>Pseudonocardia</taxon>
    </lineage>
</organism>
<evidence type="ECO:0000313" key="5">
    <source>
        <dbReference type="Proteomes" id="UP000549695"/>
    </source>
</evidence>
<evidence type="ECO:0000256" key="2">
    <source>
        <dbReference type="SAM" id="MobiDB-lite"/>
    </source>
</evidence>
<dbReference type="InterPro" id="IPR050585">
    <property type="entry name" value="Xaa-Pro_dipeptidyl-ppase/CocE"/>
</dbReference>
<dbReference type="InterPro" id="IPR008979">
    <property type="entry name" value="Galactose-bd-like_sf"/>
</dbReference>
<keyword evidence="5" id="KW-1185">Reference proteome</keyword>
<dbReference type="NCBIfam" id="TIGR00976">
    <property type="entry name" value="CocE_NonD"/>
    <property type="match status" value="1"/>
</dbReference>
<dbReference type="Pfam" id="PF08530">
    <property type="entry name" value="PepX_C"/>
    <property type="match status" value="1"/>
</dbReference>
<keyword evidence="1" id="KW-0378">Hydrolase</keyword>
<dbReference type="AlphaFoldDB" id="A0A852W051"/>
<comment type="caution">
    <text evidence="4">The sequence shown here is derived from an EMBL/GenBank/DDBJ whole genome shotgun (WGS) entry which is preliminary data.</text>
</comment>
<dbReference type="Pfam" id="PF02129">
    <property type="entry name" value="Peptidase_S15"/>
    <property type="match status" value="1"/>
</dbReference>
<dbReference type="InterPro" id="IPR005674">
    <property type="entry name" value="CocE/Ser_esterase"/>
</dbReference>
<gene>
    <name evidence="4" type="ORF">HDA37_000539</name>
</gene>
<protein>
    <recommendedName>
        <fullName evidence="3">Xaa-Pro dipeptidyl-peptidase C-terminal domain-containing protein</fullName>
    </recommendedName>
</protein>
<evidence type="ECO:0000313" key="4">
    <source>
        <dbReference type="EMBL" id="NYG00254.1"/>
    </source>
</evidence>
<dbReference type="SUPFAM" id="SSF53474">
    <property type="entry name" value="alpha/beta-Hydrolases"/>
    <property type="match status" value="1"/>
</dbReference>
<feature type="domain" description="Xaa-Pro dipeptidyl-peptidase C-terminal" evidence="3">
    <location>
        <begin position="293"/>
        <end position="554"/>
    </location>
</feature>
<reference evidence="4 5" key="1">
    <citation type="submission" date="2020-07" db="EMBL/GenBank/DDBJ databases">
        <title>Sequencing the genomes of 1000 actinobacteria strains.</title>
        <authorList>
            <person name="Klenk H.-P."/>
        </authorList>
    </citation>
    <scope>NUCLEOTIDE SEQUENCE [LARGE SCALE GENOMIC DNA]</scope>
    <source>
        <strain evidence="4 5">DSM 44749</strain>
    </source>
</reference>
<proteinExistence type="predicted"/>
<dbReference type="PANTHER" id="PTHR43056">
    <property type="entry name" value="PEPTIDASE S9 PROLYL OLIGOPEPTIDASE"/>
    <property type="match status" value="1"/>
</dbReference>
<dbReference type="InterPro" id="IPR029058">
    <property type="entry name" value="AB_hydrolase_fold"/>
</dbReference>
<dbReference type="InterPro" id="IPR013736">
    <property type="entry name" value="Xaa-Pro_dipept_C"/>
</dbReference>
<dbReference type="InterPro" id="IPR000383">
    <property type="entry name" value="Xaa-Pro-like_dom"/>
</dbReference>
<feature type="region of interest" description="Disordered" evidence="2">
    <location>
        <begin position="541"/>
        <end position="565"/>
    </location>
</feature>
<dbReference type="SUPFAM" id="SSF49785">
    <property type="entry name" value="Galactose-binding domain-like"/>
    <property type="match status" value="1"/>
</dbReference>
<dbReference type="SMART" id="SM00939">
    <property type="entry name" value="PepX_C"/>
    <property type="match status" value="1"/>
</dbReference>
<dbReference type="PANTHER" id="PTHR43056:SF10">
    <property type="entry name" value="COCE_NOND FAMILY, PUTATIVE (AFU_ORTHOLOGUE AFUA_7G00600)-RELATED"/>
    <property type="match status" value="1"/>
</dbReference>
<dbReference type="Proteomes" id="UP000549695">
    <property type="component" value="Unassembled WGS sequence"/>
</dbReference>
<sequence>MQVRTAESLPYEVFETEHTTIPLSDGAELAARIWRPDPDAVGAVPAILEFIPYRKRDHTAVRDSVHHPYLAGHGYASVRVDLRGSGESDGILTDEYLEQELSDAEEVLAWLAAQPWCSGRTGMMGISWGGFNALQVAARRPESLGAIVTVCSTDDRYADDVHYMGGCLLGDNLSWASTMFSFNACPPDPELVGPRWKDMWIERMRHSGLWVEKWLRHQSRDSYWKHGSICEDYSAVQCPVLAVSGWADGYSNAVFRLMERLEVPRKGLIGPWSHKYPHQGQPGPAVGFLQEMVRWWDRWLKDADNGVMDEPMLRTFMQDTVPPSTSYEDRPGRWVGEPSWPSPHVDAVTWPLLPGRLDRTTVGSDGTTATALTVRSPLSVGQFAGKWCSYNAPPDLPYDQREEDGGSLVFDTDELGQPYEILGAPEVELDCSVDRPVAMVAARLSDVATDGSATRVTYGLLNLTHRDGHGQPQPLQPGRRYRVRIALNGVAQRFPAGHRIRLSLSTSYWPLAWPPPEPVQLTVHTGSSRLTLPLRRTADSDDVTVRPFDPPEGCSPLPTTPTRPGEQMWRVTRDLVDYVSELEVIKDSGGYLLDDIGLTIDERVEERYSVRANQFASPRGEVQSRIRFSRDDWVASALTRTVMTCDVDNFYVHAELDAYHGTERVLSLNWSHTVPREGV</sequence>
<dbReference type="Gene3D" id="3.40.50.1820">
    <property type="entry name" value="alpha/beta hydrolase"/>
    <property type="match status" value="2"/>
</dbReference>
<dbReference type="Gene3D" id="2.60.120.260">
    <property type="entry name" value="Galactose-binding domain-like"/>
    <property type="match status" value="1"/>
</dbReference>
<name>A0A852W051_PSEA5</name>
<dbReference type="GO" id="GO:0008239">
    <property type="term" value="F:dipeptidyl-peptidase activity"/>
    <property type="evidence" value="ECO:0007669"/>
    <property type="project" value="InterPro"/>
</dbReference>
<dbReference type="EMBL" id="JACCCZ010000001">
    <property type="protein sequence ID" value="NYG00254.1"/>
    <property type="molecule type" value="Genomic_DNA"/>
</dbReference>
<evidence type="ECO:0000259" key="3">
    <source>
        <dbReference type="SMART" id="SM00939"/>
    </source>
</evidence>